<dbReference type="InterPro" id="IPR044492">
    <property type="entry name" value="P_typ_ATPase_HD_dom"/>
</dbReference>
<dbReference type="NCBIfam" id="TIGR01525">
    <property type="entry name" value="ATPase-IB_hvy"/>
    <property type="match status" value="1"/>
</dbReference>
<feature type="transmembrane region" description="Helical" evidence="8">
    <location>
        <begin position="43"/>
        <end position="61"/>
    </location>
</feature>
<dbReference type="InterPro" id="IPR023214">
    <property type="entry name" value="HAD_sf"/>
</dbReference>
<dbReference type="Gene3D" id="3.40.1110.10">
    <property type="entry name" value="Calcium-transporting ATPase, cytoplasmic domain N"/>
    <property type="match status" value="1"/>
</dbReference>
<dbReference type="InterPro" id="IPR001757">
    <property type="entry name" value="P_typ_ATPase"/>
</dbReference>
<keyword evidence="8" id="KW-1003">Cell membrane</keyword>
<dbReference type="InterPro" id="IPR018303">
    <property type="entry name" value="ATPase_P-typ_P_site"/>
</dbReference>
<dbReference type="CDD" id="cd02079">
    <property type="entry name" value="P-type_ATPase_HM"/>
    <property type="match status" value="1"/>
</dbReference>
<dbReference type="PROSITE" id="PS00154">
    <property type="entry name" value="ATPASE_E1_E2"/>
    <property type="match status" value="1"/>
</dbReference>
<dbReference type="SFLD" id="SFLDS00003">
    <property type="entry name" value="Haloacid_Dehalogenase"/>
    <property type="match status" value="1"/>
</dbReference>
<dbReference type="GO" id="GO:0005886">
    <property type="term" value="C:plasma membrane"/>
    <property type="evidence" value="ECO:0007669"/>
    <property type="project" value="UniProtKB-SubCell"/>
</dbReference>
<dbReference type="Gene3D" id="3.40.50.1000">
    <property type="entry name" value="HAD superfamily/HAD-like"/>
    <property type="match status" value="1"/>
</dbReference>
<feature type="transmembrane region" description="Helical" evidence="8">
    <location>
        <begin position="238"/>
        <end position="256"/>
    </location>
</feature>
<keyword evidence="3 8" id="KW-0812">Transmembrane</keyword>
<dbReference type="InterPro" id="IPR059000">
    <property type="entry name" value="ATPase_P-type_domA"/>
</dbReference>
<dbReference type="InterPro" id="IPR008250">
    <property type="entry name" value="ATPase_P-typ_transduc_dom_A_sf"/>
</dbReference>
<protein>
    <submittedName>
        <fullName evidence="10">Cd2+/Zn2+-exporting ATPase</fullName>
    </submittedName>
</protein>
<dbReference type="InterPro" id="IPR027256">
    <property type="entry name" value="P-typ_ATPase_IB"/>
</dbReference>
<evidence type="ECO:0000256" key="6">
    <source>
        <dbReference type="ARBA" id="ARBA00022989"/>
    </source>
</evidence>
<dbReference type="Pfam" id="PF00702">
    <property type="entry name" value="Hydrolase"/>
    <property type="match status" value="1"/>
</dbReference>
<keyword evidence="8" id="KW-0067">ATP-binding</keyword>
<dbReference type="InterPro" id="IPR036412">
    <property type="entry name" value="HAD-like_sf"/>
</dbReference>
<evidence type="ECO:0000256" key="5">
    <source>
        <dbReference type="ARBA" id="ARBA00022967"/>
    </source>
</evidence>
<comment type="similarity">
    <text evidence="2 8">Belongs to the cation transport ATPase (P-type) (TC 3.A.3) family. Type IB subfamily.</text>
</comment>
<dbReference type="InterPro" id="IPR023298">
    <property type="entry name" value="ATPase_P-typ_TM_dom_sf"/>
</dbReference>
<evidence type="ECO:0000256" key="7">
    <source>
        <dbReference type="ARBA" id="ARBA00023136"/>
    </source>
</evidence>
<keyword evidence="6 8" id="KW-1133">Transmembrane helix</keyword>
<keyword evidence="11" id="KW-1185">Reference proteome</keyword>
<dbReference type="GO" id="GO:0016887">
    <property type="term" value="F:ATP hydrolysis activity"/>
    <property type="evidence" value="ECO:0007669"/>
    <property type="project" value="InterPro"/>
</dbReference>
<accession>A0A542YSS9</accession>
<proteinExistence type="inferred from homology"/>
<dbReference type="FunFam" id="2.70.150.10:FF:000002">
    <property type="entry name" value="Copper-transporting ATPase 1, putative"/>
    <property type="match status" value="1"/>
</dbReference>
<feature type="transmembrane region" description="Helical" evidence="8">
    <location>
        <begin position="68"/>
        <end position="86"/>
    </location>
</feature>
<dbReference type="Proteomes" id="UP000319516">
    <property type="component" value="Unassembled WGS sequence"/>
</dbReference>
<dbReference type="GO" id="GO:0019829">
    <property type="term" value="F:ATPase-coupled monoatomic cation transmembrane transporter activity"/>
    <property type="evidence" value="ECO:0007669"/>
    <property type="project" value="InterPro"/>
</dbReference>
<keyword evidence="8" id="KW-0547">Nucleotide-binding</keyword>
<dbReference type="Gene3D" id="2.70.150.10">
    <property type="entry name" value="Calcium-transporting ATPase, cytoplasmic transduction domain A"/>
    <property type="match status" value="1"/>
</dbReference>
<dbReference type="SUPFAM" id="SSF81653">
    <property type="entry name" value="Calcium ATPase, transduction domain A"/>
    <property type="match status" value="1"/>
</dbReference>
<gene>
    <name evidence="10" type="ORF">FB467_2290</name>
</gene>
<dbReference type="EMBL" id="VFOP01000001">
    <property type="protein sequence ID" value="TQL51153.1"/>
    <property type="molecule type" value="Genomic_DNA"/>
</dbReference>
<keyword evidence="5" id="KW-1278">Translocase</keyword>
<evidence type="ECO:0000313" key="10">
    <source>
        <dbReference type="EMBL" id="TQL51153.1"/>
    </source>
</evidence>
<evidence type="ECO:0000256" key="8">
    <source>
        <dbReference type="RuleBase" id="RU362081"/>
    </source>
</evidence>
<dbReference type="PRINTS" id="PR00119">
    <property type="entry name" value="CATATPASE"/>
</dbReference>
<comment type="subcellular location">
    <subcellularLocation>
        <location evidence="1">Cell membrane</location>
        <topology evidence="1">Multi-pass membrane protein</topology>
    </subcellularLocation>
</comment>
<evidence type="ECO:0000313" key="11">
    <source>
        <dbReference type="Proteomes" id="UP000319516"/>
    </source>
</evidence>
<feature type="domain" description="P-type ATPase A" evidence="9">
    <location>
        <begin position="122"/>
        <end position="222"/>
    </location>
</feature>
<feature type="transmembrane region" description="Helical" evidence="8">
    <location>
        <begin position="609"/>
        <end position="627"/>
    </location>
</feature>
<dbReference type="Pfam" id="PF00122">
    <property type="entry name" value="E1-E2_ATPase"/>
    <property type="match status" value="1"/>
</dbReference>
<comment type="caution">
    <text evidence="10">The sequence shown here is derived from an EMBL/GenBank/DDBJ whole genome shotgun (WGS) entry which is preliminary data.</text>
</comment>
<sequence>MITLRTQVVSFFTSRARVAGTSGVLLLAAGAMHLAGAGAARDALLVIASVVAGIPIAFSAWRALKARAFSIDFLVTIAVIGALLIGEYVESGVVAFLFVFGSYLEARTLDRTRRSVRDLVDLAPQEAEVMSADGPVTMPADEVEVGDRVLVRVGGRVPVDGTVVHGSGAVDESTVTGEPMAVVKGTEEQVWSGTLLESGYLEIRADRVGEDTTFAQIVELIEEAQDSKAKAQRFLDRFASWYTPAIVVAAVLALLITGDVRFALTFLVIACPGALVISIPVSLVAGLGNAARHGALVKGGDAFERLARVDTVVVDKTGTLTQGRPEVTDVVSADAAYLEADVLRLVASLEQASEHPLGRTLVGAARDRDLELAPSPSGVEVLTGAGIRGVVSLDGRDHVVGVGSGRLLEESGYMAPPELVSRATMLERGGSTVSYVTVDGVVVGLVGITDQVRPEARASVEALRRAGIRRFVMLTGDNPHTAQAVAEQVGITGPEDIVAAQLLPADKVTRVAELTEAGHKVAMIGDGVNDAPAIATADVGIAMGGGTDVSLQTADIVLVGSRFDQLIQARSVARATLRNMAQNTVVSLGTVAFLLAGVVGGIVHMAGGMLIHEISVLVVILNAMRLIRFRDKAAAEVAAASDRRRQSAVVTAVRPGSTVR</sequence>
<evidence type="ECO:0000256" key="2">
    <source>
        <dbReference type="ARBA" id="ARBA00006024"/>
    </source>
</evidence>
<dbReference type="SFLD" id="SFLDG00002">
    <property type="entry name" value="C1.7:_P-type_atpase_like"/>
    <property type="match status" value="1"/>
</dbReference>
<name>A0A542YSS9_9MICO</name>
<dbReference type="SFLD" id="SFLDF00027">
    <property type="entry name" value="p-type_atpase"/>
    <property type="match status" value="1"/>
</dbReference>
<keyword evidence="4 8" id="KW-0479">Metal-binding</keyword>
<dbReference type="InterPro" id="IPR051014">
    <property type="entry name" value="Cation_Transport_ATPase_IB"/>
</dbReference>
<dbReference type="SUPFAM" id="SSF81665">
    <property type="entry name" value="Calcium ATPase, transmembrane domain M"/>
    <property type="match status" value="1"/>
</dbReference>
<dbReference type="PROSITE" id="PS01229">
    <property type="entry name" value="COF_2"/>
    <property type="match status" value="1"/>
</dbReference>
<dbReference type="GO" id="GO:0005524">
    <property type="term" value="F:ATP binding"/>
    <property type="evidence" value="ECO:0007669"/>
    <property type="project" value="UniProtKB-UniRule"/>
</dbReference>
<evidence type="ECO:0000256" key="3">
    <source>
        <dbReference type="ARBA" id="ARBA00022692"/>
    </source>
</evidence>
<organism evidence="10 11">
    <name type="scientific">Ornithinicoccus hortensis</name>
    <dbReference type="NCBI Taxonomy" id="82346"/>
    <lineage>
        <taxon>Bacteria</taxon>
        <taxon>Bacillati</taxon>
        <taxon>Actinomycetota</taxon>
        <taxon>Actinomycetes</taxon>
        <taxon>Micrococcales</taxon>
        <taxon>Intrasporangiaceae</taxon>
        <taxon>Ornithinicoccus</taxon>
    </lineage>
</organism>
<dbReference type="PANTHER" id="PTHR48085">
    <property type="entry name" value="CADMIUM/ZINC-TRANSPORTING ATPASE HMA2-RELATED"/>
    <property type="match status" value="1"/>
</dbReference>
<reference evidence="10 11" key="1">
    <citation type="submission" date="2019-06" db="EMBL/GenBank/DDBJ databases">
        <title>Sequencing the genomes of 1000 actinobacteria strains.</title>
        <authorList>
            <person name="Klenk H.-P."/>
        </authorList>
    </citation>
    <scope>NUCLEOTIDE SEQUENCE [LARGE SCALE GENOMIC DNA]</scope>
    <source>
        <strain evidence="10 11">DSM 12335</strain>
    </source>
</reference>
<feature type="transmembrane region" description="Helical" evidence="8">
    <location>
        <begin position="584"/>
        <end position="603"/>
    </location>
</feature>
<evidence type="ECO:0000259" key="9">
    <source>
        <dbReference type="Pfam" id="PF00122"/>
    </source>
</evidence>
<dbReference type="SUPFAM" id="SSF56784">
    <property type="entry name" value="HAD-like"/>
    <property type="match status" value="1"/>
</dbReference>
<evidence type="ECO:0000256" key="4">
    <source>
        <dbReference type="ARBA" id="ARBA00022723"/>
    </source>
</evidence>
<feature type="transmembrane region" description="Helical" evidence="8">
    <location>
        <begin position="18"/>
        <end position="37"/>
    </location>
</feature>
<dbReference type="PRINTS" id="PR00941">
    <property type="entry name" value="CDATPASE"/>
</dbReference>
<dbReference type="RefSeq" id="WP_228393038.1">
    <property type="nucleotide sequence ID" value="NZ_VFOP01000001.1"/>
</dbReference>
<dbReference type="InterPro" id="IPR023299">
    <property type="entry name" value="ATPase_P-typ_cyto_dom_N"/>
</dbReference>
<dbReference type="GO" id="GO:0046872">
    <property type="term" value="F:metal ion binding"/>
    <property type="evidence" value="ECO:0007669"/>
    <property type="project" value="UniProtKB-KW"/>
</dbReference>
<feature type="transmembrane region" description="Helical" evidence="8">
    <location>
        <begin position="262"/>
        <end position="288"/>
    </location>
</feature>
<dbReference type="AlphaFoldDB" id="A0A542YSS9"/>
<dbReference type="PANTHER" id="PTHR48085:SF5">
    <property type="entry name" value="CADMIUM_ZINC-TRANSPORTING ATPASE HMA4-RELATED"/>
    <property type="match status" value="1"/>
</dbReference>
<evidence type="ECO:0000256" key="1">
    <source>
        <dbReference type="ARBA" id="ARBA00004651"/>
    </source>
</evidence>
<keyword evidence="7 8" id="KW-0472">Membrane</keyword>
<dbReference type="NCBIfam" id="TIGR01494">
    <property type="entry name" value="ATPase_P-type"/>
    <property type="match status" value="2"/>
</dbReference>